<dbReference type="OrthoDB" id="5782406at2759"/>
<evidence type="ECO:0000256" key="1">
    <source>
        <dbReference type="SAM" id="SignalP"/>
    </source>
</evidence>
<gene>
    <name evidence="2" type="ORF">NLS_LOCUS1168</name>
</gene>
<reference evidence="2 3" key="1">
    <citation type="submission" date="2018-08" db="EMBL/GenBank/DDBJ databases">
        <authorList>
            <person name="Laetsch R D."/>
            <person name="Stevens L."/>
            <person name="Kumar S."/>
            <person name="Blaxter L. M."/>
        </authorList>
    </citation>
    <scope>NUCLEOTIDE SEQUENCE [LARGE SCALE GENOMIC DNA]</scope>
</reference>
<keyword evidence="3" id="KW-1185">Reference proteome</keyword>
<accession>A0A3P6SLJ2</accession>
<dbReference type="OMA" id="DQVNCDD"/>
<feature type="signal peptide" evidence="1">
    <location>
        <begin position="1"/>
        <end position="19"/>
    </location>
</feature>
<dbReference type="Proteomes" id="UP000277928">
    <property type="component" value="Unassembled WGS sequence"/>
</dbReference>
<organism evidence="2 3">
    <name type="scientific">Litomosoides sigmodontis</name>
    <name type="common">Filarial nematode worm</name>
    <dbReference type="NCBI Taxonomy" id="42156"/>
    <lineage>
        <taxon>Eukaryota</taxon>
        <taxon>Metazoa</taxon>
        <taxon>Ecdysozoa</taxon>
        <taxon>Nematoda</taxon>
        <taxon>Chromadorea</taxon>
        <taxon>Rhabditida</taxon>
        <taxon>Spirurina</taxon>
        <taxon>Spiruromorpha</taxon>
        <taxon>Filarioidea</taxon>
        <taxon>Onchocercidae</taxon>
        <taxon>Litomosoides</taxon>
    </lineage>
</organism>
<evidence type="ECO:0000313" key="3">
    <source>
        <dbReference type="Proteomes" id="UP000277928"/>
    </source>
</evidence>
<dbReference type="CDD" id="cd00117">
    <property type="entry name" value="TFP"/>
    <property type="match status" value="1"/>
</dbReference>
<dbReference type="EMBL" id="UYRX01000038">
    <property type="protein sequence ID" value="VDK70623.1"/>
    <property type="molecule type" value="Genomic_DNA"/>
</dbReference>
<feature type="chain" id="PRO_5018075353" description="Snake toxin/toxin-like domain-containing protein" evidence="1">
    <location>
        <begin position="20"/>
        <end position="153"/>
    </location>
</feature>
<keyword evidence="1" id="KW-0732">Signal</keyword>
<sequence length="153" mass="17384">MLLSLLLVSEVVLPSDVVALQCYSCSYSVLKLAPENDLFCANESLIKSDRNLTTRICPPQEKLCIVHTTVETLLKAFSAVTRTCGDSCREPCESDGYGTDMVRCDDCCTQDFCNSNYSVRYYLELMDQQHTSWFKPLVGEKLYNRMNNVTFPY</sequence>
<evidence type="ECO:0008006" key="4">
    <source>
        <dbReference type="Google" id="ProtNLM"/>
    </source>
</evidence>
<protein>
    <recommendedName>
        <fullName evidence="4">Snake toxin/toxin-like domain-containing protein</fullName>
    </recommendedName>
</protein>
<dbReference type="InterPro" id="IPR045860">
    <property type="entry name" value="Snake_toxin-like_sf"/>
</dbReference>
<name>A0A3P6SLJ2_LITSI</name>
<evidence type="ECO:0000313" key="2">
    <source>
        <dbReference type="EMBL" id="VDK70623.1"/>
    </source>
</evidence>
<proteinExistence type="predicted"/>
<dbReference type="SUPFAM" id="SSF57302">
    <property type="entry name" value="Snake toxin-like"/>
    <property type="match status" value="1"/>
</dbReference>
<dbReference type="AlphaFoldDB" id="A0A3P6SLJ2"/>